<accession>A0A2Z7CS66</accession>
<feature type="compositionally biased region" description="Polar residues" evidence="1">
    <location>
        <begin position="56"/>
        <end position="66"/>
    </location>
</feature>
<evidence type="ECO:0000256" key="1">
    <source>
        <dbReference type="SAM" id="MobiDB-lite"/>
    </source>
</evidence>
<sequence length="541" mass="58703">MASATILKNFKYNSSQQPMFNVIETPLSFTPFAQNNSPFKDLSFSSYLKPKDKQNPQDQNETNSTIDDTEISIFDAQKYFSETNESKNDPKKPKPIQQIKQKEVEGDQDSVSIHRQSSVNSSADGYGRTFRSRSYKTTPTASSDASWNSQTGLLANPPGSVVVSLKNFETDGSRKRNSSGKKWFLSPKSCCIGKKSIQVKETNSENENPGPVLIKDDTDQNMDSIIHKGPNPGKYLSAVQAPRQHRVSASGRPFLDGVGPFSFPVLNPSNPGNKPGLKDIVKKPNVSALEDPPRKSLEVFQAMLEFSSALGRPDHNSMLNRAQFKIPGSPIARVTNMDDDVGSDASSDLFEIESLSTPTSYPMYRRRDSMEETAPPTFSARRFASAHGININCSNVQFDMKSLDEPPTPSVAATECYAPSEVSIDWSVTTAEGFDKASVTNFSVSASEIGNLDFLRERLQQQQEGGCVGDGGKRKGNGGLLLMGCRQEKAVSVGPQPVKCVAEGPPIFPLHVGGRPPRANKTTVSAGGGSNAARLSLAFAA</sequence>
<dbReference type="Proteomes" id="UP000250235">
    <property type="component" value="Unassembled WGS sequence"/>
</dbReference>
<gene>
    <name evidence="2" type="ORF">F511_17083</name>
</gene>
<feature type="region of interest" description="Disordered" evidence="1">
    <location>
        <begin position="82"/>
        <end position="149"/>
    </location>
</feature>
<dbReference type="PANTHER" id="PTHR33781:SF1">
    <property type="entry name" value="PROTEIN PHYTOCHROME KINASE SUBSTRATE 4"/>
    <property type="match status" value="1"/>
</dbReference>
<dbReference type="GO" id="GO:0009638">
    <property type="term" value="P:phototropism"/>
    <property type="evidence" value="ECO:0007669"/>
    <property type="project" value="InterPro"/>
</dbReference>
<evidence type="ECO:0000313" key="3">
    <source>
        <dbReference type="Proteomes" id="UP000250235"/>
    </source>
</evidence>
<protein>
    <submittedName>
        <fullName evidence="2">Uncharacterized protein</fullName>
    </submittedName>
</protein>
<proteinExistence type="predicted"/>
<keyword evidence="3" id="KW-1185">Reference proteome</keyword>
<evidence type="ECO:0000313" key="2">
    <source>
        <dbReference type="EMBL" id="KZV48787.1"/>
    </source>
</evidence>
<feature type="region of interest" description="Disordered" evidence="1">
    <location>
        <begin position="43"/>
        <end position="68"/>
    </location>
</feature>
<dbReference type="OrthoDB" id="691744at2759"/>
<reference evidence="2 3" key="1">
    <citation type="journal article" date="2015" name="Proc. Natl. Acad. Sci. U.S.A.">
        <title>The resurrection genome of Boea hygrometrica: A blueprint for survival of dehydration.</title>
        <authorList>
            <person name="Xiao L."/>
            <person name="Yang G."/>
            <person name="Zhang L."/>
            <person name="Yang X."/>
            <person name="Zhao S."/>
            <person name="Ji Z."/>
            <person name="Zhou Q."/>
            <person name="Hu M."/>
            <person name="Wang Y."/>
            <person name="Chen M."/>
            <person name="Xu Y."/>
            <person name="Jin H."/>
            <person name="Xiao X."/>
            <person name="Hu G."/>
            <person name="Bao F."/>
            <person name="Hu Y."/>
            <person name="Wan P."/>
            <person name="Li L."/>
            <person name="Deng X."/>
            <person name="Kuang T."/>
            <person name="Xiang C."/>
            <person name="Zhu J.K."/>
            <person name="Oliver M.J."/>
            <person name="He Y."/>
        </authorList>
    </citation>
    <scope>NUCLEOTIDE SEQUENCE [LARGE SCALE GENOMIC DNA]</scope>
    <source>
        <strain evidence="3">cv. XS01</strain>
    </source>
</reference>
<dbReference type="AlphaFoldDB" id="A0A2Z7CS66"/>
<dbReference type="EMBL" id="KQ993813">
    <property type="protein sequence ID" value="KZV48787.1"/>
    <property type="molecule type" value="Genomic_DNA"/>
</dbReference>
<feature type="compositionally biased region" description="Polar residues" evidence="1">
    <location>
        <begin position="109"/>
        <end position="123"/>
    </location>
</feature>
<name>A0A2Z7CS66_9LAMI</name>
<dbReference type="InterPro" id="IPR039615">
    <property type="entry name" value="PKS"/>
</dbReference>
<feature type="compositionally biased region" description="Polar residues" evidence="1">
    <location>
        <begin position="135"/>
        <end position="149"/>
    </location>
</feature>
<organism evidence="2 3">
    <name type="scientific">Dorcoceras hygrometricum</name>
    <dbReference type="NCBI Taxonomy" id="472368"/>
    <lineage>
        <taxon>Eukaryota</taxon>
        <taxon>Viridiplantae</taxon>
        <taxon>Streptophyta</taxon>
        <taxon>Embryophyta</taxon>
        <taxon>Tracheophyta</taxon>
        <taxon>Spermatophyta</taxon>
        <taxon>Magnoliopsida</taxon>
        <taxon>eudicotyledons</taxon>
        <taxon>Gunneridae</taxon>
        <taxon>Pentapetalae</taxon>
        <taxon>asterids</taxon>
        <taxon>lamiids</taxon>
        <taxon>Lamiales</taxon>
        <taxon>Gesneriaceae</taxon>
        <taxon>Didymocarpoideae</taxon>
        <taxon>Trichosporeae</taxon>
        <taxon>Loxocarpinae</taxon>
        <taxon>Dorcoceras</taxon>
    </lineage>
</organism>
<dbReference type="PANTHER" id="PTHR33781">
    <property type="entry name" value="PROTEIN PHYTOCHROME KINASE SUBSTRATE 1-RELATED"/>
    <property type="match status" value="1"/>
</dbReference>